<reference evidence="2 3" key="1">
    <citation type="journal article" date="2010" name="Stand. Genomic Sci.">
        <title>Complete genome sequence of Segniliparus rotundus type strain (CDC 1076).</title>
        <authorList>
            <person name="Sikorski J."/>
            <person name="Lapidus A."/>
            <person name="Copeland A."/>
            <person name="Misra M."/>
            <person name="Glavina Del Rio T."/>
            <person name="Nolan M."/>
            <person name="Lucas S."/>
            <person name="Chen F."/>
            <person name="Tice H."/>
            <person name="Cheng J.F."/>
            <person name="Jando M."/>
            <person name="Schneider S."/>
            <person name="Bruce D."/>
            <person name="Goodwin L."/>
            <person name="Pitluck S."/>
            <person name="Liolios K."/>
            <person name="Mikhailova N."/>
            <person name="Pati A."/>
            <person name="Ivanova N."/>
            <person name="Mavromatis K."/>
            <person name="Chen A."/>
            <person name="Palaniappan K."/>
            <person name="Chertkov O."/>
            <person name="Land M."/>
            <person name="Hauser L."/>
            <person name="Chang Y.J."/>
            <person name="Jeffries C.D."/>
            <person name="Brettin T."/>
            <person name="Detter J.C."/>
            <person name="Han C."/>
            <person name="Rohde M."/>
            <person name="Goker M."/>
            <person name="Bristow J."/>
            <person name="Eisen J.A."/>
            <person name="Markowitz V."/>
            <person name="Hugenholtz P."/>
            <person name="Kyrpides N.C."/>
            <person name="Klenk H.P."/>
        </authorList>
    </citation>
    <scope>NUCLEOTIDE SEQUENCE [LARGE SCALE GENOMIC DNA]</scope>
    <source>
        <strain evidence="3">ATCC BAA-972 / CDC 1076 / CIP 108378 / DSM 44985 / JCM 13578</strain>
    </source>
</reference>
<evidence type="ECO:0000313" key="3">
    <source>
        <dbReference type="Proteomes" id="UP000002247"/>
    </source>
</evidence>
<dbReference type="eggNOG" id="COG1071">
    <property type="taxonomic scope" value="Bacteria"/>
</dbReference>
<evidence type="ECO:0000313" key="2">
    <source>
        <dbReference type="EMBL" id="ADG98966.1"/>
    </source>
</evidence>
<feature type="domain" description="DUF1023" evidence="1">
    <location>
        <begin position="92"/>
        <end position="282"/>
    </location>
</feature>
<evidence type="ECO:0000259" key="1">
    <source>
        <dbReference type="Pfam" id="PF06259"/>
    </source>
</evidence>
<dbReference type="HOGENOM" id="CLU_064942_2_0_11"/>
<dbReference type="AlphaFoldDB" id="D6ZBL4"/>
<dbReference type="Gene3D" id="3.40.50.1820">
    <property type="entry name" value="alpha/beta hydrolase"/>
    <property type="match status" value="1"/>
</dbReference>
<dbReference type="KEGG" id="srt:Srot_2529"/>
<organism evidence="2 3">
    <name type="scientific">Segniliparus rotundus (strain ATCC BAA-972 / CDC 1076 / CIP 108378 / DSM 44985 / JCM 13578)</name>
    <dbReference type="NCBI Taxonomy" id="640132"/>
    <lineage>
        <taxon>Bacteria</taxon>
        <taxon>Bacillati</taxon>
        <taxon>Actinomycetota</taxon>
        <taxon>Actinomycetes</taxon>
        <taxon>Mycobacteriales</taxon>
        <taxon>Segniliparaceae</taxon>
        <taxon>Segniliparus</taxon>
    </lineage>
</organism>
<dbReference type="InterPro" id="IPR029058">
    <property type="entry name" value="AB_hydrolase_fold"/>
</dbReference>
<name>D6ZBL4_SEGRD</name>
<dbReference type="EMBL" id="CP001958">
    <property type="protein sequence ID" value="ADG98966.1"/>
    <property type="molecule type" value="Genomic_DNA"/>
</dbReference>
<dbReference type="OrthoDB" id="5969911at2"/>
<accession>D6ZBL4</accession>
<dbReference type="Proteomes" id="UP000002247">
    <property type="component" value="Chromosome"/>
</dbReference>
<keyword evidence="3" id="KW-1185">Reference proteome</keyword>
<dbReference type="STRING" id="640132.Srot_2529"/>
<proteinExistence type="predicted"/>
<sequence length="364" mass="39010">MAMVARRVTNCTVVNWCSAAERDQANRDLMAAERERLLAERDRSRAKLLGQSSRLWRTERKLADLAVIARTLAENPDAKLLFLDVRSEPRTMTAIALGDPDAARHIAVTTPGANAAVSSAAAPFSEVVWNLPKFIDEARALKENAEQVARRCGAQGAAVATIIWLGYQSPNPDGPNHRARLSGRYGVYATRRARAGAGALSTFYQGLAVRDPAPHLVAIGHSYGSLLTALALRLTPPGMVSDVVFCGSPGIPENSGEGAAQLHMADGHVYAMMSDDDEIRDWFPLLRRVIYGVEPTAMPWVVSLPTGSGIGPGDGVHHAAPPTHADYPTSYDSDGDGVPDRLHMSGHNLACVVVGRADLAAREI</sequence>
<gene>
    <name evidence="2" type="ordered locus">Srot_2529</name>
</gene>
<dbReference type="SUPFAM" id="SSF53474">
    <property type="entry name" value="alpha/beta-Hydrolases"/>
    <property type="match status" value="1"/>
</dbReference>
<dbReference type="InterPro" id="IPR010427">
    <property type="entry name" value="DUF1023"/>
</dbReference>
<protein>
    <recommendedName>
        <fullName evidence="1">DUF1023 domain-containing protein</fullName>
    </recommendedName>
</protein>
<dbReference type="ESTHER" id="segrd-d6zbl4">
    <property type="family name" value="Duf_1023"/>
</dbReference>
<dbReference type="Pfam" id="PF06259">
    <property type="entry name" value="Abhydrolase_8"/>
    <property type="match status" value="1"/>
</dbReference>